<dbReference type="Proteomes" id="UP000646365">
    <property type="component" value="Unassembled WGS sequence"/>
</dbReference>
<gene>
    <name evidence="1" type="ORF">GCM10011611_30950</name>
</gene>
<organism evidence="1 2">
    <name type="scientific">Aliidongia dinghuensis</name>
    <dbReference type="NCBI Taxonomy" id="1867774"/>
    <lineage>
        <taxon>Bacteria</taxon>
        <taxon>Pseudomonadati</taxon>
        <taxon>Pseudomonadota</taxon>
        <taxon>Alphaproteobacteria</taxon>
        <taxon>Rhodospirillales</taxon>
        <taxon>Dongiaceae</taxon>
        <taxon>Aliidongia</taxon>
    </lineage>
</organism>
<dbReference type="EMBL" id="BMJQ01000007">
    <property type="protein sequence ID" value="GGF22694.1"/>
    <property type="molecule type" value="Genomic_DNA"/>
</dbReference>
<accession>A0A8J2YUT2</accession>
<dbReference type="AlphaFoldDB" id="A0A8J2YUT2"/>
<proteinExistence type="predicted"/>
<reference evidence="1" key="2">
    <citation type="submission" date="2020-09" db="EMBL/GenBank/DDBJ databases">
        <authorList>
            <person name="Sun Q."/>
            <person name="Zhou Y."/>
        </authorList>
    </citation>
    <scope>NUCLEOTIDE SEQUENCE</scope>
    <source>
        <strain evidence="1">CGMCC 1.15725</strain>
    </source>
</reference>
<dbReference type="RefSeq" id="WP_189047286.1">
    <property type="nucleotide sequence ID" value="NZ_BMJQ01000007.1"/>
</dbReference>
<name>A0A8J2YUT2_9PROT</name>
<evidence type="ECO:0000313" key="2">
    <source>
        <dbReference type="Proteomes" id="UP000646365"/>
    </source>
</evidence>
<protein>
    <submittedName>
        <fullName evidence="1">Uncharacterized protein</fullName>
    </submittedName>
</protein>
<evidence type="ECO:0000313" key="1">
    <source>
        <dbReference type="EMBL" id="GGF22694.1"/>
    </source>
</evidence>
<comment type="caution">
    <text evidence="1">The sequence shown here is derived from an EMBL/GenBank/DDBJ whole genome shotgun (WGS) entry which is preliminary data.</text>
</comment>
<sequence length="69" mass="7710">MDTVRDSIGEARMLEDGTIVLWLRAEGPNGQVGDGFLRYELSDPKYAEIKKHIGDIKPGESKPVPPWTK</sequence>
<reference evidence="1" key="1">
    <citation type="journal article" date="2014" name="Int. J. Syst. Evol. Microbiol.">
        <title>Complete genome sequence of Corynebacterium casei LMG S-19264T (=DSM 44701T), isolated from a smear-ripened cheese.</title>
        <authorList>
            <consortium name="US DOE Joint Genome Institute (JGI-PGF)"/>
            <person name="Walter F."/>
            <person name="Albersmeier A."/>
            <person name="Kalinowski J."/>
            <person name="Ruckert C."/>
        </authorList>
    </citation>
    <scope>NUCLEOTIDE SEQUENCE</scope>
    <source>
        <strain evidence="1">CGMCC 1.15725</strain>
    </source>
</reference>
<keyword evidence="2" id="KW-1185">Reference proteome</keyword>